<feature type="transmembrane region" description="Helical" evidence="5">
    <location>
        <begin position="161"/>
        <end position="181"/>
    </location>
</feature>
<dbReference type="Pfam" id="PF04479">
    <property type="entry name" value="RTA1"/>
    <property type="match status" value="1"/>
</dbReference>
<accession>A0A177C3D8</accession>
<dbReference type="InParanoid" id="A0A177C3D8"/>
<evidence type="ECO:0000256" key="2">
    <source>
        <dbReference type="ARBA" id="ARBA00022692"/>
    </source>
</evidence>
<keyword evidence="2 5" id="KW-0812">Transmembrane</keyword>
<dbReference type="GO" id="GO:0016020">
    <property type="term" value="C:membrane"/>
    <property type="evidence" value="ECO:0007669"/>
    <property type="project" value="UniProtKB-SubCell"/>
</dbReference>
<evidence type="ECO:0000256" key="5">
    <source>
        <dbReference type="SAM" id="Phobius"/>
    </source>
</evidence>
<evidence type="ECO:0000313" key="6">
    <source>
        <dbReference type="EMBL" id="OAG02133.1"/>
    </source>
</evidence>
<dbReference type="GeneID" id="28758306"/>
<feature type="transmembrane region" description="Helical" evidence="5">
    <location>
        <begin position="118"/>
        <end position="141"/>
    </location>
</feature>
<reference evidence="6 7" key="1">
    <citation type="submission" date="2016-05" db="EMBL/GenBank/DDBJ databases">
        <title>Comparative analysis of secretome profiles of manganese(II)-oxidizing ascomycete fungi.</title>
        <authorList>
            <consortium name="DOE Joint Genome Institute"/>
            <person name="Zeiner C.A."/>
            <person name="Purvine S.O."/>
            <person name="Zink E.M."/>
            <person name="Wu S."/>
            <person name="Pasa-Tolic L."/>
            <person name="Chaput D.L."/>
            <person name="Haridas S."/>
            <person name="Grigoriev I.V."/>
            <person name="Santelli C.M."/>
            <person name="Hansel C.M."/>
        </authorList>
    </citation>
    <scope>NUCLEOTIDE SEQUENCE [LARGE SCALE GENOMIC DNA]</scope>
    <source>
        <strain evidence="6 7">AP3s5-JAC2a</strain>
    </source>
</reference>
<dbReference type="EMBL" id="KV441556">
    <property type="protein sequence ID" value="OAG02133.1"/>
    <property type="molecule type" value="Genomic_DNA"/>
</dbReference>
<protein>
    <recommendedName>
        <fullName evidence="8">RTA1 domain protein</fullName>
    </recommendedName>
</protein>
<dbReference type="RefSeq" id="XP_018032498.1">
    <property type="nucleotide sequence ID" value="XM_018174820.1"/>
</dbReference>
<evidence type="ECO:0000256" key="4">
    <source>
        <dbReference type="ARBA" id="ARBA00023136"/>
    </source>
</evidence>
<evidence type="ECO:0000313" key="7">
    <source>
        <dbReference type="Proteomes" id="UP000077069"/>
    </source>
</evidence>
<evidence type="ECO:0008006" key="8">
    <source>
        <dbReference type="Google" id="ProtNLM"/>
    </source>
</evidence>
<dbReference type="OrthoDB" id="3358017at2759"/>
<dbReference type="PANTHER" id="PTHR31465">
    <property type="entry name" value="PROTEIN RTA1-RELATED"/>
    <property type="match status" value="1"/>
</dbReference>
<keyword evidence="4 5" id="KW-0472">Membrane</keyword>
<dbReference type="AlphaFoldDB" id="A0A177C3D8"/>
<name>A0A177C3D8_9PLEO</name>
<comment type="subcellular location">
    <subcellularLocation>
        <location evidence="1">Membrane</location>
        <topology evidence="1">Multi-pass membrane protein</topology>
    </subcellularLocation>
</comment>
<evidence type="ECO:0000256" key="3">
    <source>
        <dbReference type="ARBA" id="ARBA00022989"/>
    </source>
</evidence>
<dbReference type="Proteomes" id="UP000077069">
    <property type="component" value="Unassembled WGS sequence"/>
</dbReference>
<feature type="transmembrane region" description="Helical" evidence="5">
    <location>
        <begin position="76"/>
        <end position="97"/>
    </location>
</feature>
<organism evidence="6 7">
    <name type="scientific">Paraphaeosphaeria sporulosa</name>
    <dbReference type="NCBI Taxonomy" id="1460663"/>
    <lineage>
        <taxon>Eukaryota</taxon>
        <taxon>Fungi</taxon>
        <taxon>Dikarya</taxon>
        <taxon>Ascomycota</taxon>
        <taxon>Pezizomycotina</taxon>
        <taxon>Dothideomycetes</taxon>
        <taxon>Pleosporomycetidae</taxon>
        <taxon>Pleosporales</taxon>
        <taxon>Massarineae</taxon>
        <taxon>Didymosphaeriaceae</taxon>
        <taxon>Paraphaeosphaeria</taxon>
    </lineage>
</organism>
<dbReference type="PANTHER" id="PTHR31465:SF34">
    <property type="entry name" value="DOMAIN PROTEIN, PUTATIVE (AFU_ORTHOLOGUE AFUA_3G00480)-RELATED"/>
    <property type="match status" value="1"/>
</dbReference>
<feature type="transmembrane region" description="Helical" evidence="5">
    <location>
        <begin position="193"/>
        <end position="213"/>
    </location>
</feature>
<evidence type="ECO:0000256" key="1">
    <source>
        <dbReference type="ARBA" id="ARBA00004141"/>
    </source>
</evidence>
<dbReference type="InterPro" id="IPR007568">
    <property type="entry name" value="RTA1"/>
</dbReference>
<keyword evidence="3 5" id="KW-1133">Transmembrane helix</keyword>
<feature type="transmembrane region" description="Helical" evidence="5">
    <location>
        <begin position="44"/>
        <end position="64"/>
    </location>
</feature>
<proteinExistence type="predicted"/>
<keyword evidence="7" id="KW-1185">Reference proteome</keyword>
<dbReference type="STRING" id="1460663.A0A177C3D8"/>
<feature type="transmembrane region" description="Helical" evidence="5">
    <location>
        <begin position="20"/>
        <end position="37"/>
    </location>
</feature>
<gene>
    <name evidence="6" type="ORF">CC84DRAFT_1099361</name>
</gene>
<sequence length="345" mass="38950">MPDGRPVPGSVYFYEPSKVAPAIFAALFFASGAWHLWQCIHYKSFKITALHPFCCLLFVVGFALREYGAYHNSNVTIYLVSTICIYCAPPVLELANYHVLGRILYYVPYFAPLHPGRTLTTFGAISTLVEILNALGVSLLANPNVKKQSTQDLGHILMKTALILQILVIIIFVGIAGLFHHRCRKANIKSSKVQQPLLTLYISTALILIRTIYRTIEHFGMSRAPANPGTDWDPMSLSPIVRYEWFFWTFEAGLMLSNSFLWNGSHPRLYLPQDYHVYLAQDGKTELQGPGWESEQSWIMTFIDPCGLTAMLAGNNNKGKKQRPFWETNGFENVPLVKRDNGENV</sequence>